<comment type="caution">
    <text evidence="3">The sequence shown here is derived from an EMBL/GenBank/DDBJ whole genome shotgun (WGS) entry which is preliminary data.</text>
</comment>
<dbReference type="PANTHER" id="PTHR37302">
    <property type="entry name" value="SLR1116 PROTEIN"/>
    <property type="match status" value="1"/>
</dbReference>
<accession>A0A918BUA1</accession>
<evidence type="ECO:0000313" key="3">
    <source>
        <dbReference type="EMBL" id="GGQ92949.1"/>
    </source>
</evidence>
<reference evidence="3" key="2">
    <citation type="submission" date="2020-09" db="EMBL/GenBank/DDBJ databases">
        <authorList>
            <person name="Sun Q."/>
            <person name="Ohkuma M."/>
        </authorList>
    </citation>
    <scope>NUCLEOTIDE SEQUENCE</scope>
    <source>
        <strain evidence="3">JCM 31311</strain>
    </source>
</reference>
<dbReference type="PANTHER" id="PTHR37302:SF3">
    <property type="entry name" value="DAMAGE-INDUCIBLE PROTEIN DINB"/>
    <property type="match status" value="1"/>
</dbReference>
<comment type="similarity">
    <text evidence="1">Belongs to the DinB family.</text>
</comment>
<dbReference type="Gene3D" id="1.20.120.450">
    <property type="entry name" value="dinb family like domain"/>
    <property type="match status" value="1"/>
</dbReference>
<dbReference type="Proteomes" id="UP000603865">
    <property type="component" value="Unassembled WGS sequence"/>
</dbReference>
<evidence type="ECO:0000313" key="4">
    <source>
        <dbReference type="Proteomes" id="UP000603865"/>
    </source>
</evidence>
<dbReference type="SUPFAM" id="SSF109854">
    <property type="entry name" value="DinB/YfiT-like putative metalloenzymes"/>
    <property type="match status" value="1"/>
</dbReference>
<keyword evidence="2" id="KW-0479">Metal-binding</keyword>
<organism evidence="3 4">
    <name type="scientific">Deinococcus ruber</name>
    <dbReference type="NCBI Taxonomy" id="1848197"/>
    <lineage>
        <taxon>Bacteria</taxon>
        <taxon>Thermotogati</taxon>
        <taxon>Deinococcota</taxon>
        <taxon>Deinococci</taxon>
        <taxon>Deinococcales</taxon>
        <taxon>Deinococcaceae</taxon>
        <taxon>Deinococcus</taxon>
    </lineage>
</organism>
<dbReference type="AlphaFoldDB" id="A0A918BUA1"/>
<dbReference type="GO" id="GO:0046872">
    <property type="term" value="F:metal ion binding"/>
    <property type="evidence" value="ECO:0007669"/>
    <property type="project" value="UniProtKB-KW"/>
</dbReference>
<sequence>MNIPETYDYLMRARRDLWAKLASVSDEVLARPLLGGERFHCIKDLVFHIAGTEDGWLHYTILEDEPVQHTLASVRDIPDGPFCADVPLDTLLDYWRAVEQSTLGYLAGLKDDDLKRLVYDSPTERYMLDGLLWHVLLHEVRHTAQIVMLLRMQDISPPALDLFFYLPSFPAAPEDNQHSAGTSSSEDSPT</sequence>
<dbReference type="EMBL" id="BMQL01000001">
    <property type="protein sequence ID" value="GGQ92949.1"/>
    <property type="molecule type" value="Genomic_DNA"/>
</dbReference>
<dbReference type="Pfam" id="PF05163">
    <property type="entry name" value="DinB"/>
    <property type="match status" value="1"/>
</dbReference>
<evidence type="ECO:0000256" key="1">
    <source>
        <dbReference type="ARBA" id="ARBA00008635"/>
    </source>
</evidence>
<protein>
    <submittedName>
        <fullName evidence="3">Damage-inducible protein DinB</fullName>
    </submittedName>
</protein>
<reference evidence="3" key="1">
    <citation type="journal article" date="2014" name="Int. J. Syst. Evol. Microbiol.">
        <title>Complete genome sequence of Corynebacterium casei LMG S-19264T (=DSM 44701T), isolated from a smear-ripened cheese.</title>
        <authorList>
            <consortium name="US DOE Joint Genome Institute (JGI-PGF)"/>
            <person name="Walter F."/>
            <person name="Albersmeier A."/>
            <person name="Kalinowski J."/>
            <person name="Ruckert C."/>
        </authorList>
    </citation>
    <scope>NUCLEOTIDE SEQUENCE</scope>
    <source>
        <strain evidence="3">JCM 31311</strain>
    </source>
</reference>
<keyword evidence="4" id="KW-1185">Reference proteome</keyword>
<name>A0A918BUA1_9DEIO</name>
<evidence type="ECO:0000256" key="2">
    <source>
        <dbReference type="ARBA" id="ARBA00022723"/>
    </source>
</evidence>
<gene>
    <name evidence="3" type="ORF">GCM10008957_01140</name>
</gene>
<proteinExistence type="inferred from homology"/>
<dbReference type="InterPro" id="IPR034660">
    <property type="entry name" value="DinB/YfiT-like"/>
</dbReference>
<dbReference type="RefSeq" id="WP_189087535.1">
    <property type="nucleotide sequence ID" value="NZ_BMQL01000001.1"/>
</dbReference>
<dbReference type="InterPro" id="IPR007837">
    <property type="entry name" value="DinB"/>
</dbReference>